<dbReference type="EMBL" id="JAFBEV010000039">
    <property type="protein sequence ID" value="MBM7659176.1"/>
    <property type="molecule type" value="Genomic_DNA"/>
</dbReference>
<keyword evidence="3" id="KW-1185">Reference proteome</keyword>
<comment type="caution">
    <text evidence="2">The sequence shown here is derived from an EMBL/GenBank/DDBJ whole genome shotgun (WGS) entry which is preliminary data.</text>
</comment>
<dbReference type="InterPro" id="IPR051922">
    <property type="entry name" value="Bact_Sporulation_Assoc"/>
</dbReference>
<accession>A0ABS2QC04</accession>
<dbReference type="InterPro" id="IPR014225">
    <property type="entry name" value="Spore_II_D_firmicutes"/>
</dbReference>
<dbReference type="Pfam" id="PF08486">
    <property type="entry name" value="SpoIID"/>
    <property type="match status" value="1"/>
</dbReference>
<evidence type="ECO:0000259" key="1">
    <source>
        <dbReference type="Pfam" id="PF08486"/>
    </source>
</evidence>
<dbReference type="PANTHER" id="PTHR30032">
    <property type="entry name" value="N-ACETYLMURAMOYL-L-ALANINE AMIDASE-RELATED"/>
    <property type="match status" value="1"/>
</dbReference>
<dbReference type="InterPro" id="IPR013693">
    <property type="entry name" value="SpoIID/LytB_N"/>
</dbReference>
<reference evidence="2 3" key="1">
    <citation type="submission" date="2021-01" db="EMBL/GenBank/DDBJ databases">
        <title>Genomic Encyclopedia of Type Strains, Phase IV (KMG-IV): sequencing the most valuable type-strain genomes for metagenomic binning, comparative biology and taxonomic classification.</title>
        <authorList>
            <person name="Goeker M."/>
        </authorList>
    </citation>
    <scope>NUCLEOTIDE SEQUENCE [LARGE SCALE GENOMIC DNA]</scope>
    <source>
        <strain evidence="2 3">DSM 100968</strain>
    </source>
</reference>
<protein>
    <submittedName>
        <fullName evidence="2">Stage II sporulation protein D</fullName>
    </submittedName>
</protein>
<evidence type="ECO:0000313" key="2">
    <source>
        <dbReference type="EMBL" id="MBM7659176.1"/>
    </source>
</evidence>
<organism evidence="2 3">
    <name type="scientific">Sporolactobacillus spathodeae</name>
    <dbReference type="NCBI Taxonomy" id="1465502"/>
    <lineage>
        <taxon>Bacteria</taxon>
        <taxon>Bacillati</taxon>
        <taxon>Bacillota</taxon>
        <taxon>Bacilli</taxon>
        <taxon>Bacillales</taxon>
        <taxon>Sporolactobacillaceae</taxon>
        <taxon>Sporolactobacillus</taxon>
    </lineage>
</organism>
<dbReference type="RefSeq" id="WP_205007711.1">
    <property type="nucleotide sequence ID" value="NZ_CBCRXA010000006.1"/>
</dbReference>
<proteinExistence type="predicted"/>
<feature type="domain" description="Sporulation stage II protein D amidase enhancer LytB N-terminal" evidence="1">
    <location>
        <begin position="66"/>
        <end position="161"/>
    </location>
</feature>
<gene>
    <name evidence="2" type="ORF">JOC27_002681</name>
</gene>
<sequence length="334" mass="36042">MKKTALTLFVFALIILAIPAAIVLPFKHQTEKLHLPIIGQTVGKSSAKPADLAAPITVAVYRAANGVTEQVDLNRYLIGVVGSEMPAKFPIEALKAQALAARTYILAQLMNNPNARVSDTVENQVYHSLPELKKIWGKDYDWRIKKITQAVEATNNKVITYQGSLISPVFFSTSNGRTEDASNYWSHAVPYLRSVASPWDKASPKYKNTKKMSTDTVAAALGVSLSASDGAIGKVVQWTGTGHVARFAIGSKTFTGREIREKLALSSTDFTLTRQGDTIIAQSIGSGHDVGMSQYGAAGMAQAGKNANQIVTHYYSGTKVTTLTLRAQTALARK</sequence>
<name>A0ABS2QC04_9BACL</name>
<dbReference type="InterPro" id="IPR013486">
    <property type="entry name" value="SpoIID/LytB"/>
</dbReference>
<dbReference type="PANTHER" id="PTHR30032:SF4">
    <property type="entry name" value="AMIDASE ENHANCER"/>
    <property type="match status" value="1"/>
</dbReference>
<dbReference type="Proteomes" id="UP000823201">
    <property type="component" value="Unassembled WGS sequence"/>
</dbReference>
<evidence type="ECO:0000313" key="3">
    <source>
        <dbReference type="Proteomes" id="UP000823201"/>
    </source>
</evidence>
<dbReference type="NCBIfam" id="TIGR02669">
    <property type="entry name" value="SpoIID_LytB"/>
    <property type="match status" value="1"/>
</dbReference>
<dbReference type="NCBIfam" id="TIGR02870">
    <property type="entry name" value="spore_II_D"/>
    <property type="match status" value="1"/>
</dbReference>